<proteinExistence type="predicted"/>
<evidence type="ECO:0000313" key="1">
    <source>
        <dbReference type="EMBL" id="SHO55220.1"/>
    </source>
</evidence>
<dbReference type="RefSeq" id="WP_073580116.1">
    <property type="nucleotide sequence ID" value="NZ_AP024897.1"/>
</dbReference>
<dbReference type="Proteomes" id="UP000184600">
    <property type="component" value="Unassembled WGS sequence"/>
</dbReference>
<name>A0A1M7YRI2_9VIBR</name>
<keyword evidence="2" id="KW-1185">Reference proteome</keyword>
<gene>
    <name evidence="1" type="ORF">VQ7734_00939</name>
</gene>
<dbReference type="AlphaFoldDB" id="A0A1M7YRI2"/>
<accession>A0A1M7YRI2</accession>
<dbReference type="OrthoDB" id="9880881at2"/>
<organism evidence="1 2">
    <name type="scientific">Vibrio quintilis</name>
    <dbReference type="NCBI Taxonomy" id="1117707"/>
    <lineage>
        <taxon>Bacteria</taxon>
        <taxon>Pseudomonadati</taxon>
        <taxon>Pseudomonadota</taxon>
        <taxon>Gammaproteobacteria</taxon>
        <taxon>Vibrionales</taxon>
        <taxon>Vibrionaceae</taxon>
        <taxon>Vibrio</taxon>
    </lineage>
</organism>
<reference evidence="2" key="1">
    <citation type="submission" date="2016-12" db="EMBL/GenBank/DDBJ databases">
        <authorList>
            <person name="Rodrigo-Torres L."/>
            <person name="Arahal R.D."/>
            <person name="Lucena T."/>
        </authorList>
    </citation>
    <scope>NUCLEOTIDE SEQUENCE [LARGE SCALE GENOMIC DNA]</scope>
</reference>
<dbReference type="EMBL" id="FRFG01000012">
    <property type="protein sequence ID" value="SHO55220.1"/>
    <property type="molecule type" value="Genomic_DNA"/>
</dbReference>
<evidence type="ECO:0000313" key="2">
    <source>
        <dbReference type="Proteomes" id="UP000184600"/>
    </source>
</evidence>
<sequence length="162" mass="17380">MPEGCIATELDGGTLSGAWSFENGGDQTQFGGDAEFMVTVSDGAEPPMTYDLEIEIDVVKYDADAPEGTFDGLFAYSCLVDEVDTEMLAFGSCTGMVTDLDATIQAAVDAQLEAMELLPEDFSYDGYSLSGISIKAMNPGMKKRQNYPKVDICDVPDPEPEV</sequence>
<protein>
    <submittedName>
        <fullName evidence="1">Uncharacterized protein</fullName>
    </submittedName>
</protein>